<feature type="compositionally biased region" description="Basic and acidic residues" evidence="1">
    <location>
        <begin position="143"/>
        <end position="277"/>
    </location>
</feature>
<name>A0ABP0H7N0_9DINO</name>
<evidence type="ECO:0000313" key="3">
    <source>
        <dbReference type="Proteomes" id="UP001642484"/>
    </source>
</evidence>
<feature type="compositionally biased region" description="Acidic residues" evidence="1">
    <location>
        <begin position="403"/>
        <end position="445"/>
    </location>
</feature>
<proteinExistence type="predicted"/>
<gene>
    <name evidence="2" type="ORF">CCMP2556_LOCUS433</name>
</gene>
<feature type="compositionally biased region" description="Basic and acidic residues" evidence="1">
    <location>
        <begin position="109"/>
        <end position="136"/>
    </location>
</feature>
<feature type="region of interest" description="Disordered" evidence="1">
    <location>
        <begin position="1"/>
        <end position="461"/>
    </location>
</feature>
<feature type="compositionally biased region" description="Acidic residues" evidence="1">
    <location>
        <begin position="347"/>
        <end position="378"/>
    </location>
</feature>
<organism evidence="2 3">
    <name type="scientific">Durusdinium trenchii</name>
    <dbReference type="NCBI Taxonomy" id="1381693"/>
    <lineage>
        <taxon>Eukaryota</taxon>
        <taxon>Sar</taxon>
        <taxon>Alveolata</taxon>
        <taxon>Dinophyceae</taxon>
        <taxon>Suessiales</taxon>
        <taxon>Symbiodiniaceae</taxon>
        <taxon>Durusdinium</taxon>
    </lineage>
</organism>
<feature type="compositionally biased region" description="Low complexity" evidence="1">
    <location>
        <begin position="285"/>
        <end position="299"/>
    </location>
</feature>
<reference evidence="2 3" key="1">
    <citation type="submission" date="2024-02" db="EMBL/GenBank/DDBJ databases">
        <authorList>
            <person name="Chen Y."/>
            <person name="Shah S."/>
            <person name="Dougan E. K."/>
            <person name="Thang M."/>
            <person name="Chan C."/>
        </authorList>
    </citation>
    <scope>NUCLEOTIDE SEQUENCE [LARGE SCALE GENOMIC DNA]</scope>
</reference>
<accession>A0ABP0H7N0</accession>
<sequence>MADSGAPAHRVTGKGRPSALRNPLPPEQQRGRTMEKESKRKKRGHEAIGSDHRGKKAKREEKSKGKEKKHKEETPKTKVEAAKSKKEAAPKSIVDEKVGEGKKTHKKKSEAGKEASSKKKTKEVPKEDSNEQENKKTKVGNEVPKKGENEKGEREDHSKGKEKEKKGERKGGSSKDKGKEKAKKEDGCRERGKKKADQESKKEKKAKIEEAPIQEEKEREKENIVESKDDDKEKKEKKEKKGGDDKRDGKKEKKAKKEKEKRIKYVPLIKDKIRHVVETPASKRPPLASPVSAASSTTARQKAEAKMQDLLNTMVPSDLDDVLSESGTEQTPSSSLVVPRDSLPEWGSDESSETSDEAATDSETDEAASDPETDEEEGGGGKVPKAEEDGVKEEKEEAKEEEKKEEEEGSSSEDEDSSENDEEEDSCESDGEESEEEDMEEDDEVEAGRGEVPDPPTDGAACHALVPVAQSSLDQAVAVRNSAPPNQKRCVTHKKEWDTFSRQLSSKKLPGNIGEYAVSNKHDLFGLWLDNGHVWDRVALEVERKTSSKATSARGWEAVQGKTLRKRYEDDDKYKKIIAARKEQGMFYRDDDFPDDDDEEAWYFMRTAQTFKQEEITEESMKLKGKAKVDQGLQDALCDAESGVLRAGVLPQLSAATPQGSKKLVDALQKVAKRVNEEIAGLVAWSLEHAASGIAPVRGYNGETFPPKSYRAELAGKTLALGWKVCYFAMKSDLKARQYLNNFSRYYKCGLVCDTCLAGNTKATPDSMNYRNFGSTAAWPLTKLGHDAYLQREGCRISPWAAVPGYRIETVAYDWMHNIFLGVGRDLVGSGLRTLVLQGVYEHVVPSRDLDATLECIHQEMRADCAKNGQYLPCKPVLNTASVGGTAEYAELSTRYKASHVKLMISWLARKTQKVADNRPDLLLNVLATCAYSLQRAIEIMDSAGLVLSNDDAREAKQSLISYVQSFCWLALHCCDNHLLLFKVRPKTHYLYHVATEVGELRLNQNLTHTFEEESFLGKIKAIAAKTHGKTMTQRVFQRYLLCFAVFIDQDCRRT</sequence>
<dbReference type="EMBL" id="CAXAMN010000081">
    <property type="protein sequence ID" value="CAK8986216.1"/>
    <property type="molecule type" value="Genomic_DNA"/>
</dbReference>
<feature type="compositionally biased region" description="Basic and acidic residues" evidence="1">
    <location>
        <begin position="29"/>
        <end position="38"/>
    </location>
</feature>
<evidence type="ECO:0000256" key="1">
    <source>
        <dbReference type="SAM" id="MobiDB-lite"/>
    </source>
</evidence>
<comment type="caution">
    <text evidence="2">The sequence shown here is derived from an EMBL/GenBank/DDBJ whole genome shotgun (WGS) entry which is preliminary data.</text>
</comment>
<protein>
    <submittedName>
        <fullName evidence="2">Uncharacterized protein</fullName>
    </submittedName>
</protein>
<feature type="compositionally biased region" description="Basic and acidic residues" evidence="1">
    <location>
        <begin position="384"/>
        <end position="402"/>
    </location>
</feature>
<feature type="compositionally biased region" description="Basic and acidic residues" evidence="1">
    <location>
        <begin position="45"/>
        <end position="102"/>
    </location>
</feature>
<feature type="compositionally biased region" description="Polar residues" evidence="1">
    <location>
        <begin position="325"/>
        <end position="336"/>
    </location>
</feature>
<evidence type="ECO:0000313" key="2">
    <source>
        <dbReference type="EMBL" id="CAK8986216.1"/>
    </source>
</evidence>
<keyword evidence="3" id="KW-1185">Reference proteome</keyword>
<dbReference type="Proteomes" id="UP001642484">
    <property type="component" value="Unassembled WGS sequence"/>
</dbReference>